<dbReference type="AlphaFoldDB" id="A0A6B3BYD4"/>
<dbReference type="InterPro" id="IPR019734">
    <property type="entry name" value="TPR_rpt"/>
</dbReference>
<keyword evidence="2 3" id="KW-0802">TPR repeat</keyword>
<dbReference type="Pfam" id="PF13432">
    <property type="entry name" value="TPR_16"/>
    <property type="match status" value="4"/>
</dbReference>
<dbReference type="Gene3D" id="1.25.40.10">
    <property type="entry name" value="Tetratricopeptide repeat domain"/>
    <property type="match status" value="4"/>
</dbReference>
<dbReference type="EMBL" id="JAAGLU010000023">
    <property type="protein sequence ID" value="NEC89358.1"/>
    <property type="molecule type" value="Genomic_DNA"/>
</dbReference>
<feature type="repeat" description="TPR" evidence="3">
    <location>
        <begin position="847"/>
        <end position="880"/>
    </location>
</feature>
<feature type="region of interest" description="Disordered" evidence="4">
    <location>
        <begin position="118"/>
        <end position="137"/>
    </location>
</feature>
<dbReference type="SMART" id="SM00028">
    <property type="entry name" value="TPR"/>
    <property type="match status" value="11"/>
</dbReference>
<organism evidence="5">
    <name type="scientific">Streptomyces sp. SID12501</name>
    <dbReference type="NCBI Taxonomy" id="2706042"/>
    <lineage>
        <taxon>Bacteria</taxon>
        <taxon>Bacillati</taxon>
        <taxon>Actinomycetota</taxon>
        <taxon>Actinomycetes</taxon>
        <taxon>Kitasatosporales</taxon>
        <taxon>Streptomycetaceae</taxon>
        <taxon>Streptomyces</taxon>
    </lineage>
</organism>
<dbReference type="GO" id="GO:0046813">
    <property type="term" value="P:receptor-mediated virion attachment to host cell"/>
    <property type="evidence" value="ECO:0007669"/>
    <property type="project" value="TreeGrafter"/>
</dbReference>
<comment type="caution">
    <text evidence="5">The sequence shown here is derived from an EMBL/GenBank/DDBJ whole genome shotgun (WGS) entry which is preliminary data.</text>
</comment>
<proteinExistence type="predicted"/>
<dbReference type="PANTHER" id="PTHR44858">
    <property type="entry name" value="TETRATRICOPEPTIDE REPEAT PROTEIN 6"/>
    <property type="match status" value="1"/>
</dbReference>
<dbReference type="Gene3D" id="3.40.50.300">
    <property type="entry name" value="P-loop containing nucleotide triphosphate hydrolases"/>
    <property type="match status" value="1"/>
</dbReference>
<dbReference type="InterPro" id="IPR011990">
    <property type="entry name" value="TPR-like_helical_dom_sf"/>
</dbReference>
<feature type="repeat" description="TPR" evidence="3">
    <location>
        <begin position="677"/>
        <end position="710"/>
    </location>
</feature>
<evidence type="ECO:0000256" key="2">
    <source>
        <dbReference type="ARBA" id="ARBA00022803"/>
    </source>
</evidence>
<evidence type="ECO:0000256" key="3">
    <source>
        <dbReference type="PROSITE-ProRule" id="PRU00339"/>
    </source>
</evidence>
<feature type="repeat" description="TPR" evidence="3">
    <location>
        <begin position="541"/>
        <end position="574"/>
    </location>
</feature>
<feature type="repeat" description="TPR" evidence="3">
    <location>
        <begin position="881"/>
        <end position="914"/>
    </location>
</feature>
<dbReference type="InterPro" id="IPR050498">
    <property type="entry name" value="Ycf3"/>
</dbReference>
<feature type="repeat" description="TPR" evidence="3">
    <location>
        <begin position="643"/>
        <end position="676"/>
    </location>
</feature>
<reference evidence="5" key="1">
    <citation type="submission" date="2020-01" db="EMBL/GenBank/DDBJ databases">
        <title>Insect and environment-associated Actinomycetes.</title>
        <authorList>
            <person name="Currrie C."/>
            <person name="Chevrette M."/>
            <person name="Carlson C."/>
            <person name="Stubbendieck R."/>
            <person name="Wendt-Pienkowski E."/>
        </authorList>
    </citation>
    <scope>NUCLEOTIDE SEQUENCE</scope>
    <source>
        <strain evidence="5">SID12501</strain>
    </source>
</reference>
<dbReference type="PANTHER" id="PTHR44858:SF1">
    <property type="entry name" value="UDP-N-ACETYLGLUCOSAMINE--PEPTIDE N-ACETYLGLUCOSAMINYLTRANSFERASE SPINDLY-RELATED"/>
    <property type="match status" value="1"/>
</dbReference>
<feature type="repeat" description="TPR" evidence="3">
    <location>
        <begin position="609"/>
        <end position="642"/>
    </location>
</feature>
<name>A0A6B3BYD4_9ACTN</name>
<dbReference type="InterPro" id="IPR027417">
    <property type="entry name" value="P-loop_NTPase"/>
</dbReference>
<accession>A0A6B3BYD4</accession>
<evidence type="ECO:0000256" key="1">
    <source>
        <dbReference type="ARBA" id="ARBA00022737"/>
    </source>
</evidence>
<dbReference type="GO" id="GO:0009279">
    <property type="term" value="C:cell outer membrane"/>
    <property type="evidence" value="ECO:0007669"/>
    <property type="project" value="TreeGrafter"/>
</dbReference>
<keyword evidence="1" id="KW-0677">Repeat</keyword>
<feature type="repeat" description="TPR" evidence="3">
    <location>
        <begin position="745"/>
        <end position="778"/>
    </location>
</feature>
<evidence type="ECO:0000313" key="5">
    <source>
        <dbReference type="EMBL" id="NEC89358.1"/>
    </source>
</evidence>
<dbReference type="PROSITE" id="PS50005">
    <property type="entry name" value="TPR"/>
    <property type="match status" value="10"/>
</dbReference>
<feature type="repeat" description="TPR" evidence="3">
    <location>
        <begin position="779"/>
        <end position="812"/>
    </location>
</feature>
<sequence>MSGSERRGPSRGELNRRRLQAQFVGRRAQLSLFTENLGKDPQSETDPAEYLFHVRGVGGIGKSTLLRQWQETARSAGAVTAVVDENDAHGVQQTLTELARQLAEQTGPLKEFDRAAEQYRREQEETTADPVPADGEASLSSRVVTQAVLGATATLVPGAGAVAAMANPDAAAQGLDRLRAGTRSRRGRGGDVTEVNRAFVSELRRLCDRHRWVVLFFDTWEETDRYLDGWLRDLLNEVFGPLPVNLMVVLAGRDPLAEREWALLRPLVVDVPLEVFTEAETRALLASRGVTEPDVVEAVLQLSMGLPLLVGLLALARPVAAEDVDADGDVVDTAVKRFVQWIKDEQQQETVLACALAPQLNEDIFAAAAPPEAEGLWGWLCEQPFVSGRGDFKSYHAVVRASMVRRQRLHSPQGWTTAHDGLAEAHATWRTEAEQGIPEEKRWDDPRWRRHRLAETYHRLCARPAAQLTAALEQAVHAAAQDTSILRQWTDSLGQAARDTADPALRTWADRLQQAVTGDQPALAALTALLAHGRLNKTARAWAQTYLGRELYLADRDEESITELSRAIAMDPRNTRALAYRGDTHRWLGHLDQALADFTAALVLDPADVRALGGRGRTHTLAGRFDEAVTDLTAAIDLDPSLDWTLAHRGEAHRLAGRYDEAVTDFTAAITLNPAYSWALGSRGQAHRSSGRYDEAITDLTAAITLNPAYSWALAQRGGAHQQAGRYDEGVTDLTAAITLNSTDPWTLAQRGEAHRLAGRYDEAVTDFTAAITLDPAYSWALGSRGQAHRSSGRYDEAITDLTAAITLDPSLDWALAHRGEAHRLAGRYDEAITDLTAAITLNPADPWTLAQRGEAHRQTDRHDEAVADFTAALDLSPTYTWALSQRGVSHREAGRHSQAREDLEQAVASEPDELSFLFEKLMLDTLATGLASGAEQWAELFAVLAERAQGTEAEIRLAEVFRMLLLEPEGDLSAATDAFLAVGPDPDTVTDLLHYLEELCTTNGALADRALRCRQLVRGHREISDPAPGGV</sequence>
<dbReference type="SUPFAM" id="SSF48452">
    <property type="entry name" value="TPR-like"/>
    <property type="match status" value="2"/>
</dbReference>
<evidence type="ECO:0000256" key="4">
    <source>
        <dbReference type="SAM" id="MobiDB-lite"/>
    </source>
</evidence>
<dbReference type="Pfam" id="PF13181">
    <property type="entry name" value="TPR_8"/>
    <property type="match status" value="1"/>
</dbReference>
<feature type="repeat" description="TPR" evidence="3">
    <location>
        <begin position="813"/>
        <end position="846"/>
    </location>
</feature>
<dbReference type="RefSeq" id="WP_164318148.1">
    <property type="nucleotide sequence ID" value="NZ_JAAGLU010000023.1"/>
</dbReference>
<protein>
    <submittedName>
        <fullName evidence="5">Tetratricopeptide repeat protein</fullName>
    </submittedName>
</protein>
<gene>
    <name evidence="5" type="ORF">G3I71_26890</name>
</gene>
<feature type="repeat" description="TPR" evidence="3">
    <location>
        <begin position="575"/>
        <end position="608"/>
    </location>
</feature>
<dbReference type="SUPFAM" id="SSF52540">
    <property type="entry name" value="P-loop containing nucleoside triphosphate hydrolases"/>
    <property type="match status" value="1"/>
</dbReference>